<evidence type="ECO:0000256" key="7">
    <source>
        <dbReference type="PIRSR" id="PIRSR623612-1"/>
    </source>
</evidence>
<keyword evidence="5 8" id="KW-0862">Zinc</keyword>
<dbReference type="RefSeq" id="WP_119975503.1">
    <property type="nucleotide sequence ID" value="NZ_JBHSQA010000003.1"/>
</dbReference>
<dbReference type="Pfam" id="PF01447">
    <property type="entry name" value="Peptidase_M4"/>
    <property type="match status" value="1"/>
</dbReference>
<evidence type="ECO:0000256" key="3">
    <source>
        <dbReference type="ARBA" id="ARBA00022723"/>
    </source>
</evidence>
<evidence type="ECO:0000256" key="8">
    <source>
        <dbReference type="RuleBase" id="RU366073"/>
    </source>
</evidence>
<feature type="domain" description="Peptidase M4 C-terminal" evidence="10">
    <location>
        <begin position="192"/>
        <end position="361"/>
    </location>
</feature>
<dbReference type="GO" id="GO:0004222">
    <property type="term" value="F:metalloendopeptidase activity"/>
    <property type="evidence" value="ECO:0007669"/>
    <property type="project" value="UniProtKB-UniRule"/>
</dbReference>
<evidence type="ECO:0000259" key="9">
    <source>
        <dbReference type="Pfam" id="PF01447"/>
    </source>
</evidence>
<dbReference type="EMBL" id="QZVS01000090">
    <property type="protein sequence ID" value="RJT87358.1"/>
    <property type="molecule type" value="Genomic_DNA"/>
</dbReference>
<dbReference type="Gene3D" id="3.10.170.10">
    <property type="match status" value="1"/>
</dbReference>
<dbReference type="PANTHER" id="PTHR43579">
    <property type="match status" value="1"/>
</dbReference>
<gene>
    <name evidence="11" type="ORF">D6T64_15080</name>
</gene>
<evidence type="ECO:0000256" key="5">
    <source>
        <dbReference type="ARBA" id="ARBA00022833"/>
    </source>
</evidence>
<keyword evidence="4 8" id="KW-0378">Hydrolase</keyword>
<organism evidence="11 12">
    <name type="scientific">Cryobacterium melibiosiphilum</name>
    <dbReference type="NCBI Taxonomy" id="995039"/>
    <lineage>
        <taxon>Bacteria</taxon>
        <taxon>Bacillati</taxon>
        <taxon>Actinomycetota</taxon>
        <taxon>Actinomycetes</taxon>
        <taxon>Micrococcales</taxon>
        <taxon>Microbacteriaceae</taxon>
        <taxon>Cryobacterium</taxon>
    </lineage>
</organism>
<keyword evidence="12" id="KW-1185">Reference proteome</keyword>
<keyword evidence="6 8" id="KW-0482">Metalloprotease</keyword>
<dbReference type="GO" id="GO:0046872">
    <property type="term" value="F:metal ion binding"/>
    <property type="evidence" value="ECO:0007669"/>
    <property type="project" value="UniProtKB-UniRule"/>
</dbReference>
<dbReference type="EC" id="3.4.24.-" evidence="8"/>
<feature type="active site" evidence="7">
    <location>
        <position position="182"/>
    </location>
</feature>
<accession>A0A3A5MJZ4</accession>
<dbReference type="Proteomes" id="UP000272015">
    <property type="component" value="Unassembled WGS sequence"/>
</dbReference>
<evidence type="ECO:0000313" key="12">
    <source>
        <dbReference type="Proteomes" id="UP000272015"/>
    </source>
</evidence>
<dbReference type="InterPro" id="IPR023612">
    <property type="entry name" value="Peptidase_M4"/>
</dbReference>
<keyword evidence="2 8" id="KW-0645">Protease</keyword>
<comment type="caution">
    <text evidence="11">The sequence shown here is derived from an EMBL/GenBank/DDBJ whole genome shotgun (WGS) entry which is preliminary data.</text>
</comment>
<evidence type="ECO:0000256" key="4">
    <source>
        <dbReference type="ARBA" id="ARBA00022801"/>
    </source>
</evidence>
<evidence type="ECO:0000256" key="1">
    <source>
        <dbReference type="ARBA" id="ARBA00009388"/>
    </source>
</evidence>
<dbReference type="SUPFAM" id="SSF55486">
    <property type="entry name" value="Metalloproteases ('zincins'), catalytic domain"/>
    <property type="match status" value="1"/>
</dbReference>
<dbReference type="AlphaFoldDB" id="A0A3A5MJZ4"/>
<keyword evidence="8" id="KW-0964">Secreted</keyword>
<dbReference type="PANTHER" id="PTHR43579:SF1">
    <property type="entry name" value="NEUTRAL METALLOPROTEINASE"/>
    <property type="match status" value="1"/>
</dbReference>
<protein>
    <recommendedName>
        <fullName evidence="8">Neutral metalloproteinase</fullName>
        <ecNumber evidence="8">3.4.24.-</ecNumber>
    </recommendedName>
</protein>
<dbReference type="GO" id="GO:0006508">
    <property type="term" value="P:proteolysis"/>
    <property type="evidence" value="ECO:0007669"/>
    <property type="project" value="UniProtKB-KW"/>
</dbReference>
<dbReference type="PRINTS" id="PR00730">
    <property type="entry name" value="THERMOLYSIN"/>
</dbReference>
<dbReference type="InterPro" id="IPR001570">
    <property type="entry name" value="Peptidase_M4_C_domain"/>
</dbReference>
<name>A0A3A5MJZ4_9MICO</name>
<comment type="subcellular location">
    <subcellularLocation>
        <location evidence="8">Secreted</location>
    </subcellularLocation>
</comment>
<dbReference type="CDD" id="cd09597">
    <property type="entry name" value="M4_TLP"/>
    <property type="match status" value="1"/>
</dbReference>
<evidence type="ECO:0000313" key="11">
    <source>
        <dbReference type="EMBL" id="RJT87358.1"/>
    </source>
</evidence>
<dbReference type="Gene3D" id="1.10.390.10">
    <property type="entry name" value="Neutral Protease Domain 2"/>
    <property type="match status" value="1"/>
</dbReference>
<dbReference type="InterPro" id="IPR052759">
    <property type="entry name" value="Metalloprotease_M4"/>
</dbReference>
<feature type="active site" description="Proton donor" evidence="7">
    <location>
        <position position="283"/>
    </location>
</feature>
<evidence type="ECO:0000259" key="10">
    <source>
        <dbReference type="Pfam" id="PF02868"/>
    </source>
</evidence>
<feature type="domain" description="Peptidase M4" evidence="9">
    <location>
        <begin position="106"/>
        <end position="189"/>
    </location>
</feature>
<dbReference type="InterPro" id="IPR013856">
    <property type="entry name" value="Peptidase_M4_domain"/>
</dbReference>
<evidence type="ECO:0000256" key="6">
    <source>
        <dbReference type="ARBA" id="ARBA00023049"/>
    </source>
</evidence>
<dbReference type="InterPro" id="IPR027268">
    <property type="entry name" value="Peptidase_M4/M1_CTD_sf"/>
</dbReference>
<comment type="cofactor">
    <cofactor evidence="8">
        <name>Zn(2+)</name>
        <dbReference type="ChEBI" id="CHEBI:29105"/>
    </cofactor>
</comment>
<dbReference type="Pfam" id="PF02868">
    <property type="entry name" value="Peptidase_M4_C"/>
    <property type="match status" value="1"/>
</dbReference>
<dbReference type="GO" id="GO:0005576">
    <property type="term" value="C:extracellular region"/>
    <property type="evidence" value="ECO:0007669"/>
    <property type="project" value="UniProtKB-SubCell"/>
</dbReference>
<evidence type="ECO:0000256" key="2">
    <source>
        <dbReference type="ARBA" id="ARBA00022670"/>
    </source>
</evidence>
<comment type="function">
    <text evidence="8">Extracellular zinc metalloprotease.</text>
</comment>
<comment type="similarity">
    <text evidence="1 8">Belongs to the peptidase M4 family.</text>
</comment>
<sequence length="371" mass="39907">MTGTGSPSPEFRPHRCGIVPPYLLQRLAQLDDPRFAAATEAARHSLLQDTPVREHRALLGEAVKPPVRAAAGRVPGTPHRTISDAARLTRLPGRRVRTEGQPALTDVAANEAYDGLGQTQALFWTVFGRDSINGVGLPLDATVHYGRQYDNAFWDGERMVFGDGDGQVFTRFTVSLSVIAHELTHGVTEFTAALAYEGQSGALNESVSDVFGCLVEQHTRGQNVTEASWLVGEGLFTDQVQGLALRSLRAPGTAYDDDVLGEDPQPDHMSGFIVTDDDNGGVHLNSGIPNRAFYLVAEALGGYAWERAGRIWFDTLTGGLLRRHTDFVSFAEATLTCAADRYGSDSAEWAGVQSAWNRVGVETAAGGNIAA</sequence>
<reference evidence="11 12" key="1">
    <citation type="submission" date="2018-09" db="EMBL/GenBank/DDBJ databases">
        <title>Novel species of Cryobacterium.</title>
        <authorList>
            <person name="Liu Q."/>
            <person name="Xin Y.-H."/>
        </authorList>
    </citation>
    <scope>NUCLEOTIDE SEQUENCE [LARGE SCALE GENOMIC DNA]</scope>
    <source>
        <strain evidence="11 12">Hh39</strain>
    </source>
</reference>
<keyword evidence="3" id="KW-0479">Metal-binding</keyword>
<dbReference type="OrthoDB" id="291295at2"/>
<proteinExistence type="inferred from homology"/>